<dbReference type="AlphaFoldDB" id="A0A5B7FDK0"/>
<proteinExistence type="predicted"/>
<organism evidence="1 2">
    <name type="scientific">Portunus trituberculatus</name>
    <name type="common">Swimming crab</name>
    <name type="synonym">Neptunus trituberculatus</name>
    <dbReference type="NCBI Taxonomy" id="210409"/>
    <lineage>
        <taxon>Eukaryota</taxon>
        <taxon>Metazoa</taxon>
        <taxon>Ecdysozoa</taxon>
        <taxon>Arthropoda</taxon>
        <taxon>Crustacea</taxon>
        <taxon>Multicrustacea</taxon>
        <taxon>Malacostraca</taxon>
        <taxon>Eumalacostraca</taxon>
        <taxon>Eucarida</taxon>
        <taxon>Decapoda</taxon>
        <taxon>Pleocyemata</taxon>
        <taxon>Brachyura</taxon>
        <taxon>Eubrachyura</taxon>
        <taxon>Portunoidea</taxon>
        <taxon>Portunidae</taxon>
        <taxon>Portuninae</taxon>
        <taxon>Portunus</taxon>
    </lineage>
</organism>
<gene>
    <name evidence="1" type="ORF">E2C01_037042</name>
</gene>
<accession>A0A5B7FDK0</accession>
<reference evidence="1 2" key="1">
    <citation type="submission" date="2019-05" db="EMBL/GenBank/DDBJ databases">
        <title>Another draft genome of Portunus trituberculatus and its Hox gene families provides insights of decapod evolution.</title>
        <authorList>
            <person name="Jeong J.-H."/>
            <person name="Song I."/>
            <person name="Kim S."/>
            <person name="Choi T."/>
            <person name="Kim D."/>
            <person name="Ryu S."/>
            <person name="Kim W."/>
        </authorList>
    </citation>
    <scope>NUCLEOTIDE SEQUENCE [LARGE SCALE GENOMIC DNA]</scope>
    <source>
        <tissue evidence="1">Muscle</tissue>
    </source>
</reference>
<evidence type="ECO:0000313" key="1">
    <source>
        <dbReference type="EMBL" id="MPC43396.1"/>
    </source>
</evidence>
<dbReference type="Proteomes" id="UP000324222">
    <property type="component" value="Unassembled WGS sequence"/>
</dbReference>
<name>A0A5B7FDK0_PORTR</name>
<keyword evidence="2" id="KW-1185">Reference proteome</keyword>
<sequence>MTYYNVQKLLLQLPQPPPHSQHHAHYQFFSHAYSLLILQPRPQSYHLTATPTIFKPYSHAHCLRFLQPRLQFPTFSVTPIPLPPLRHAHTVHVFTNNAVTTPPL</sequence>
<evidence type="ECO:0000313" key="2">
    <source>
        <dbReference type="Proteomes" id="UP000324222"/>
    </source>
</evidence>
<comment type="caution">
    <text evidence="1">The sequence shown here is derived from an EMBL/GenBank/DDBJ whole genome shotgun (WGS) entry which is preliminary data.</text>
</comment>
<dbReference type="EMBL" id="VSRR010005812">
    <property type="protein sequence ID" value="MPC43396.1"/>
    <property type="molecule type" value="Genomic_DNA"/>
</dbReference>
<protein>
    <submittedName>
        <fullName evidence="1">Uncharacterized protein</fullName>
    </submittedName>
</protein>